<dbReference type="SUPFAM" id="SSF143120">
    <property type="entry name" value="YefM-like"/>
    <property type="match status" value="1"/>
</dbReference>
<comment type="similarity">
    <text evidence="1">Belongs to the phD/YefM antitoxin family.</text>
</comment>
<evidence type="ECO:0000256" key="1">
    <source>
        <dbReference type="ARBA" id="ARBA00009981"/>
    </source>
</evidence>
<dbReference type="InterPro" id="IPR036165">
    <property type="entry name" value="YefM-like_sf"/>
</dbReference>
<dbReference type="AlphaFoldDB" id="A0A7D6ZD41"/>
<reference evidence="2 3" key="1">
    <citation type="submission" date="2020-07" db="EMBL/GenBank/DDBJ databases">
        <authorList>
            <person name="Zhuang K."/>
            <person name="Ran Y."/>
        </authorList>
    </citation>
    <scope>NUCLEOTIDE SEQUENCE [LARGE SCALE GENOMIC DNA]</scope>
    <source>
        <strain evidence="2 3">WCH-YHL-001</strain>
    </source>
</reference>
<proteinExistence type="inferred from homology"/>
<protein>
    <submittedName>
        <fullName evidence="2">Type II toxin-antitoxin system Phd/YefM family antitoxin</fullName>
    </submittedName>
</protein>
<sequence length="144" mass="15989">MDSIEPVPSPRWERSDDSMRSIDSRALRMSWRTVLADACTGGEAYVILRRGRPEAVLVSQASWLRGCAKIPVPVANQRLIAASDARSSLSAVRTAAHISGRHTLIRKRYGSLFRADSPAEFDAVIAPYDWLVAVRQHRNGAHPR</sequence>
<keyword evidence="3" id="KW-1185">Reference proteome</keyword>
<dbReference type="KEGG" id="nhu:H0264_10430"/>
<dbReference type="RefSeq" id="WP_181583773.1">
    <property type="nucleotide sequence ID" value="NZ_CP059399.1"/>
</dbReference>
<accession>A0A7D6ZD41</accession>
<evidence type="ECO:0000313" key="2">
    <source>
        <dbReference type="EMBL" id="QLY32608.1"/>
    </source>
</evidence>
<evidence type="ECO:0000313" key="3">
    <source>
        <dbReference type="Proteomes" id="UP000515512"/>
    </source>
</evidence>
<name>A0A7D6ZD41_9NOCA</name>
<dbReference type="Gene3D" id="3.40.1620.10">
    <property type="entry name" value="YefM-like domain"/>
    <property type="match status" value="1"/>
</dbReference>
<organism evidence="2 3">
    <name type="scientific">Nocardia huaxiensis</name>
    <dbReference type="NCBI Taxonomy" id="2755382"/>
    <lineage>
        <taxon>Bacteria</taxon>
        <taxon>Bacillati</taxon>
        <taxon>Actinomycetota</taxon>
        <taxon>Actinomycetes</taxon>
        <taxon>Mycobacteriales</taxon>
        <taxon>Nocardiaceae</taxon>
        <taxon>Nocardia</taxon>
    </lineage>
</organism>
<gene>
    <name evidence="2" type="ORF">H0264_10430</name>
</gene>
<dbReference type="EMBL" id="CP059399">
    <property type="protein sequence ID" value="QLY32608.1"/>
    <property type="molecule type" value="Genomic_DNA"/>
</dbReference>
<dbReference type="Proteomes" id="UP000515512">
    <property type="component" value="Chromosome"/>
</dbReference>